<reference evidence="8" key="2">
    <citation type="submission" date="2010-04" db="EMBL/GenBank/DDBJ databases">
        <authorList>
            <person name="Buell R."/>
            <person name="Hamilton J."/>
            <person name="Hostetler J."/>
        </authorList>
    </citation>
    <scope>NUCLEOTIDE SEQUENCE [LARGE SCALE GENOMIC DNA]</scope>
    <source>
        <strain evidence="8">DAOM:BR144</strain>
    </source>
</reference>
<dbReference type="AlphaFoldDB" id="K3WLY1"/>
<reference evidence="7" key="3">
    <citation type="submission" date="2015-02" db="UniProtKB">
        <authorList>
            <consortium name="EnsemblProtists"/>
        </authorList>
    </citation>
    <scope>IDENTIFICATION</scope>
    <source>
        <strain evidence="7">DAOM BR144</strain>
    </source>
</reference>
<evidence type="ECO:0000256" key="4">
    <source>
        <dbReference type="SAM" id="SignalP"/>
    </source>
</evidence>
<dbReference type="eggNOG" id="KOG2566">
    <property type="taxonomic scope" value="Eukaryota"/>
</dbReference>
<evidence type="ECO:0000256" key="1">
    <source>
        <dbReference type="ARBA" id="ARBA00005382"/>
    </source>
</evidence>
<reference evidence="8" key="1">
    <citation type="journal article" date="2010" name="Genome Biol.">
        <title>Genome sequence of the necrotrophic plant pathogen Pythium ultimum reveals original pathogenicity mechanisms and effector repertoire.</title>
        <authorList>
            <person name="Levesque C.A."/>
            <person name="Brouwer H."/>
            <person name="Cano L."/>
            <person name="Hamilton J.P."/>
            <person name="Holt C."/>
            <person name="Huitema E."/>
            <person name="Raffaele S."/>
            <person name="Robideau G.P."/>
            <person name="Thines M."/>
            <person name="Win J."/>
            <person name="Zerillo M.M."/>
            <person name="Beakes G.W."/>
            <person name="Boore J.L."/>
            <person name="Busam D."/>
            <person name="Dumas B."/>
            <person name="Ferriera S."/>
            <person name="Fuerstenberg S.I."/>
            <person name="Gachon C.M."/>
            <person name="Gaulin E."/>
            <person name="Govers F."/>
            <person name="Grenville-Briggs L."/>
            <person name="Horner N."/>
            <person name="Hostetler J."/>
            <person name="Jiang R.H."/>
            <person name="Johnson J."/>
            <person name="Krajaejun T."/>
            <person name="Lin H."/>
            <person name="Meijer H.J."/>
            <person name="Moore B."/>
            <person name="Morris P."/>
            <person name="Phuntmart V."/>
            <person name="Puiu D."/>
            <person name="Shetty J."/>
            <person name="Stajich J.E."/>
            <person name="Tripathy S."/>
            <person name="Wawra S."/>
            <person name="van West P."/>
            <person name="Whitty B.R."/>
            <person name="Coutinho P.M."/>
            <person name="Henrissat B."/>
            <person name="Martin F."/>
            <person name="Thomas P.D."/>
            <person name="Tyler B.M."/>
            <person name="De Vries R.P."/>
            <person name="Kamoun S."/>
            <person name="Yandell M."/>
            <person name="Tisserat N."/>
            <person name="Buell C.R."/>
        </authorList>
    </citation>
    <scope>NUCLEOTIDE SEQUENCE</scope>
    <source>
        <strain evidence="8">DAOM:BR144</strain>
    </source>
</reference>
<dbReference type="InterPro" id="IPR017853">
    <property type="entry name" value="GH"/>
</dbReference>
<evidence type="ECO:0000256" key="3">
    <source>
        <dbReference type="ARBA" id="ARBA00022801"/>
    </source>
</evidence>
<keyword evidence="3" id="KW-0378">Hydrolase</keyword>
<dbReference type="Pfam" id="PF17189">
    <property type="entry name" value="Glyco_hydro_30C"/>
    <property type="match status" value="1"/>
</dbReference>
<dbReference type="GO" id="GO:0016020">
    <property type="term" value="C:membrane"/>
    <property type="evidence" value="ECO:0007669"/>
    <property type="project" value="GOC"/>
</dbReference>
<dbReference type="OMA" id="NEPLNRG"/>
<feature type="domain" description="Glycosyl hydrolase family 30 beta sandwich" evidence="6">
    <location>
        <begin position="469"/>
        <end position="534"/>
    </location>
</feature>
<keyword evidence="2 4" id="KW-0732">Signal</keyword>
<sequence>MVCATNPLVLYVVGTLAALLQVDAAAVINCSNWSNRFGQNIEGVCVCNATSCDEVANDYLSLAPNQVGVYQTSLAGDRLTYSTLATEAVADAAADFVIDTTKRFQKIIGFGGAFTDATSINVYKMDADVQKLITDAYFAKNGLQYTTGRIPIGSTDFSEYIYSYNPVVDDMEMEHFSIEVDKTSNTSKLEFIHRALNTSERNITLFASSWAPPPWMTKENSTINCHIKGEEYWAALALYYSKFLDSYKQEGVNIWAITTQNEPIRQAGALKAWQSLRFSQEEERDFLKNHLGPIMKTNHPELKIIILDDQKDETVRWNASFADPEARQYVSGIGVHWYKNLDFAVEGLGNFQQLAQFYALHPDVFILATEACAGSLIKNLGTGVGVRILEPDVVWKRGEIYARDIINDLTNYASGWTDWNLVLDTKGGPNWVDNVVDAPILIDEEGGKEFYKQPMYYIMGHFSKFLTPGSVHVSMSNTTSPFTNVDRVAFLTPDNQLVIVVSNRDATEKTVSFSLTNQARHFKVTLPGNAVQTILVTLDGSTAGSNNSKSSAPSPASSSASAGGRHSLALLSVASVAILAILSC</sequence>
<dbReference type="Proteomes" id="UP000019132">
    <property type="component" value="Unassembled WGS sequence"/>
</dbReference>
<feature type="domain" description="Glycosyl hydrolase family 30 TIM-barrel" evidence="5">
    <location>
        <begin position="107"/>
        <end position="466"/>
    </location>
</feature>
<dbReference type="PANTHER" id="PTHR11069">
    <property type="entry name" value="GLUCOSYLCERAMIDASE"/>
    <property type="match status" value="1"/>
</dbReference>
<dbReference type="InterPro" id="IPR033453">
    <property type="entry name" value="Glyco_hydro_30_TIM-barrel"/>
</dbReference>
<proteinExistence type="inferred from homology"/>
<dbReference type="InParanoid" id="K3WLY1"/>
<dbReference type="VEuPathDB" id="FungiDB:PYU1_G005961"/>
<dbReference type="GO" id="GO:0006680">
    <property type="term" value="P:glucosylceramide catabolic process"/>
    <property type="evidence" value="ECO:0007669"/>
    <property type="project" value="TreeGrafter"/>
</dbReference>
<dbReference type="SUPFAM" id="SSF51445">
    <property type="entry name" value="(Trans)glycosidases"/>
    <property type="match status" value="1"/>
</dbReference>
<evidence type="ECO:0008006" key="9">
    <source>
        <dbReference type="Google" id="ProtNLM"/>
    </source>
</evidence>
<accession>K3WLY1</accession>
<evidence type="ECO:0000313" key="8">
    <source>
        <dbReference type="Proteomes" id="UP000019132"/>
    </source>
</evidence>
<dbReference type="EnsemblProtists" id="PYU1_T005973">
    <property type="protein sequence ID" value="PYU1_T005973"/>
    <property type="gene ID" value="PYU1_G005961"/>
</dbReference>
<dbReference type="PRINTS" id="PR00843">
    <property type="entry name" value="GLHYDRLASE30"/>
</dbReference>
<name>K3WLY1_GLOUD</name>
<feature type="signal peptide" evidence="4">
    <location>
        <begin position="1"/>
        <end position="24"/>
    </location>
</feature>
<dbReference type="PANTHER" id="PTHR11069:SF23">
    <property type="entry name" value="LYSOSOMAL ACID GLUCOSYLCERAMIDASE"/>
    <property type="match status" value="1"/>
</dbReference>
<dbReference type="HOGENOM" id="CLU_014379_1_2_1"/>
<dbReference type="InterPro" id="IPR001139">
    <property type="entry name" value="Glyco_hydro_30"/>
</dbReference>
<evidence type="ECO:0000259" key="6">
    <source>
        <dbReference type="Pfam" id="PF17189"/>
    </source>
</evidence>
<dbReference type="SUPFAM" id="SSF51011">
    <property type="entry name" value="Glycosyl hydrolase domain"/>
    <property type="match status" value="1"/>
</dbReference>
<evidence type="ECO:0000259" key="5">
    <source>
        <dbReference type="Pfam" id="PF02055"/>
    </source>
</evidence>
<dbReference type="InterPro" id="IPR033452">
    <property type="entry name" value="GH30_C"/>
</dbReference>
<dbReference type="STRING" id="431595.K3WLY1"/>
<feature type="chain" id="PRO_5003872185" description="Glycosyl hydrolase family 30 TIM-barrel domain-containing protein" evidence="4">
    <location>
        <begin position="25"/>
        <end position="584"/>
    </location>
</feature>
<protein>
    <recommendedName>
        <fullName evidence="9">Glycosyl hydrolase family 30 TIM-barrel domain-containing protein</fullName>
    </recommendedName>
</protein>
<keyword evidence="8" id="KW-1185">Reference proteome</keyword>
<comment type="similarity">
    <text evidence="1">Belongs to the glycosyl hydrolase 30 family.</text>
</comment>
<dbReference type="FunFam" id="3.20.20.80:FF:000109">
    <property type="entry name" value="Glucosylceramidase 3"/>
    <property type="match status" value="1"/>
</dbReference>
<dbReference type="EMBL" id="GL376625">
    <property type="status" value="NOT_ANNOTATED_CDS"/>
    <property type="molecule type" value="Genomic_DNA"/>
</dbReference>
<dbReference type="Gene3D" id="3.20.20.80">
    <property type="entry name" value="Glycosidases"/>
    <property type="match status" value="1"/>
</dbReference>
<dbReference type="GO" id="GO:0004348">
    <property type="term" value="F:glucosylceramidase activity"/>
    <property type="evidence" value="ECO:0007669"/>
    <property type="project" value="InterPro"/>
</dbReference>
<evidence type="ECO:0000256" key="2">
    <source>
        <dbReference type="ARBA" id="ARBA00022729"/>
    </source>
</evidence>
<evidence type="ECO:0000313" key="7">
    <source>
        <dbReference type="EnsemblProtists" id="PYU1_T005973"/>
    </source>
</evidence>
<organism evidence="7 8">
    <name type="scientific">Globisporangium ultimum (strain ATCC 200006 / CBS 805.95 / DAOM BR144)</name>
    <name type="common">Pythium ultimum</name>
    <dbReference type="NCBI Taxonomy" id="431595"/>
    <lineage>
        <taxon>Eukaryota</taxon>
        <taxon>Sar</taxon>
        <taxon>Stramenopiles</taxon>
        <taxon>Oomycota</taxon>
        <taxon>Peronosporomycetes</taxon>
        <taxon>Pythiales</taxon>
        <taxon>Pythiaceae</taxon>
        <taxon>Globisporangium</taxon>
    </lineage>
</organism>
<dbReference type="Pfam" id="PF02055">
    <property type="entry name" value="Glyco_hydro_30"/>
    <property type="match status" value="1"/>
</dbReference>